<feature type="region of interest" description="Disordered" evidence="1">
    <location>
        <begin position="102"/>
        <end position="145"/>
    </location>
</feature>
<evidence type="ECO:0008006" key="4">
    <source>
        <dbReference type="Google" id="ProtNLM"/>
    </source>
</evidence>
<feature type="compositionally biased region" description="Polar residues" evidence="1">
    <location>
        <begin position="969"/>
        <end position="978"/>
    </location>
</feature>
<keyword evidence="3" id="KW-1185">Reference proteome</keyword>
<feature type="region of interest" description="Disordered" evidence="1">
    <location>
        <begin position="895"/>
        <end position="929"/>
    </location>
</feature>
<accession>A0A078AFC7</accession>
<name>A0A078AFC7_STYLE</name>
<proteinExistence type="predicted"/>
<dbReference type="PROSITE" id="PS50096">
    <property type="entry name" value="IQ"/>
    <property type="match status" value="1"/>
</dbReference>
<feature type="compositionally biased region" description="Polar residues" evidence="1">
    <location>
        <begin position="114"/>
        <end position="130"/>
    </location>
</feature>
<dbReference type="AlphaFoldDB" id="A0A078AFC7"/>
<evidence type="ECO:0000313" key="2">
    <source>
        <dbReference type="EMBL" id="CDW80949.1"/>
    </source>
</evidence>
<dbReference type="Proteomes" id="UP000039865">
    <property type="component" value="Unassembled WGS sequence"/>
</dbReference>
<gene>
    <name evidence="2" type="primary">Contig8203.g8755</name>
    <name evidence="2" type="ORF">STYLEM_9955</name>
</gene>
<dbReference type="EMBL" id="CCKQ01009461">
    <property type="protein sequence ID" value="CDW80949.1"/>
    <property type="molecule type" value="Genomic_DNA"/>
</dbReference>
<feature type="compositionally biased region" description="Polar residues" evidence="1">
    <location>
        <begin position="857"/>
        <end position="872"/>
    </location>
</feature>
<evidence type="ECO:0000256" key="1">
    <source>
        <dbReference type="SAM" id="MobiDB-lite"/>
    </source>
</evidence>
<feature type="region of interest" description="Disordered" evidence="1">
    <location>
        <begin position="843"/>
        <end position="872"/>
    </location>
</feature>
<protein>
    <recommendedName>
        <fullName evidence="4">Iq calmodulin-binding motif family protein</fullName>
    </recommendedName>
</protein>
<feature type="compositionally biased region" description="Polar residues" evidence="1">
    <location>
        <begin position="895"/>
        <end position="925"/>
    </location>
</feature>
<dbReference type="InParanoid" id="A0A078AFC7"/>
<feature type="compositionally biased region" description="Basic and acidic residues" evidence="1">
    <location>
        <begin position="131"/>
        <end position="144"/>
    </location>
</feature>
<reference evidence="2 3" key="1">
    <citation type="submission" date="2014-06" db="EMBL/GenBank/DDBJ databases">
        <authorList>
            <person name="Swart Estienne"/>
        </authorList>
    </citation>
    <scope>NUCLEOTIDE SEQUENCE [LARGE SCALE GENOMIC DNA]</scope>
    <source>
        <strain evidence="2 3">130c</strain>
    </source>
</reference>
<feature type="compositionally biased region" description="Basic and acidic residues" evidence="1">
    <location>
        <begin position="983"/>
        <end position="1005"/>
    </location>
</feature>
<sequence length="1036" mass="120755">MSQSYESLIDNPSAKSKFHRRCYLYLSKNALPSIYYDKVFKKEYLPSRVRYNQFFFYAALGYYIFKLKAGRQLFVDEGERNLGQRKYYTSARSYQNFIAARSDQSSLRSHEQKSPNYNKRSSDITNYNSNHKNEPKQNERERDMSPGLTSFQNYLIAKNSSPLIRYLKKVTFSNSSNNILYQFFREKTLTSQINISNQNRNLQINTTSKQTTESPRIITNSMQPILTTKSDVNRQQFASSFATPLQNLQSLPDDYIRIIQDIEDKRSRSKHRYQPSQLPQTMPNQLAMTQTQMQLPNFRQVSGLQSMGNLPNQTSSLNSLMPQLSNPEINVNYLESLYQNQIMQQKYPEYQDPRLLQINHQSKYSPIAQPQVIQNQVFQTPPQIPILQTQNLLGYPSPNRTYNTNSNQQFTPNPIERAPSSTSHRPNFTPLSNQVIRRNNDDLYKLINKEVLEDFESKKFSQIQNKYKQVTSISKDVQLRIQRDDQSRNPSHRTHFTGRQTAATYVQKHLRGYIIRKRFEMFVKIFYFFKNIQKKTFIKDLTTAHYARKYLVVMKRAFSQKEDLLAGAVKAWRLRKIMKTKEVETLIQQIKDYVQAMDDLIGDFSISERKMELQRGLEQSRFNTVVKLVKLISKMQENGLWLMYKQMERSDRKGSLASSSHQQQRDIFKVQRNRKALGSSYKGSNASSGGATGQQCKKDHYGYLTIENDQTHQRPSLPKNFAIGDQGITSMQSTASFRNKQLNNFYASSNLQGPYYEQNSGRVNDSLQSIEELLNTHTQTVQSTQLQKNLNAYNDIPIKSFSKQFNTTSNCTLNMTNSRFEPNFQSEAYKNQAKEIFQRRMTYNPRQAASRSRERINTNNTMNTLESPLRSSPIKIQSVKQSNIMATIDESLTVQNQPAQNIQRPQTRQSTNTSGAIQPYQSTQNIERKNKFQLTQREIKQQEIKQDDMKPQNNVSEERKFAGSRMNDSRQGNHTLPQKLQRRTREERKQKDSQNDSKNLIDPRQLDPNINMFDSSKANIYASNQSSTHGLFKKRI</sequence>
<feature type="region of interest" description="Disordered" evidence="1">
    <location>
        <begin position="942"/>
        <end position="1008"/>
    </location>
</feature>
<organism evidence="2 3">
    <name type="scientific">Stylonychia lemnae</name>
    <name type="common">Ciliate</name>
    <dbReference type="NCBI Taxonomy" id="5949"/>
    <lineage>
        <taxon>Eukaryota</taxon>
        <taxon>Sar</taxon>
        <taxon>Alveolata</taxon>
        <taxon>Ciliophora</taxon>
        <taxon>Intramacronucleata</taxon>
        <taxon>Spirotrichea</taxon>
        <taxon>Stichotrichia</taxon>
        <taxon>Sporadotrichida</taxon>
        <taxon>Oxytrichidae</taxon>
        <taxon>Stylonychinae</taxon>
        <taxon>Stylonychia</taxon>
    </lineage>
</organism>
<evidence type="ECO:0000313" key="3">
    <source>
        <dbReference type="Proteomes" id="UP000039865"/>
    </source>
</evidence>
<feature type="compositionally biased region" description="Basic and acidic residues" evidence="1">
    <location>
        <begin position="942"/>
        <end position="961"/>
    </location>
</feature>